<keyword evidence="2" id="KW-1185">Reference proteome</keyword>
<dbReference type="PIRSF" id="PIRSF029129">
    <property type="entry name" value="DUF1786_pyruvate_format-lyase"/>
    <property type="match status" value="1"/>
</dbReference>
<gene>
    <name evidence="1" type="ORF">SAMN06269117_10356</name>
</gene>
<name>A0A521B0L8_9BACT</name>
<evidence type="ECO:0000313" key="1">
    <source>
        <dbReference type="EMBL" id="SMO40644.1"/>
    </source>
</evidence>
<dbReference type="Proteomes" id="UP000317315">
    <property type="component" value="Unassembled WGS sequence"/>
</dbReference>
<dbReference type="InterPro" id="IPR014846">
    <property type="entry name" value="DUF1786_pyruvate_format-lyase"/>
</dbReference>
<dbReference type="EMBL" id="FXTM01000003">
    <property type="protein sequence ID" value="SMO40644.1"/>
    <property type="molecule type" value="Genomic_DNA"/>
</dbReference>
<proteinExistence type="predicted"/>
<evidence type="ECO:0000313" key="2">
    <source>
        <dbReference type="Proteomes" id="UP000317315"/>
    </source>
</evidence>
<dbReference type="OrthoDB" id="9777509at2"/>
<dbReference type="Pfam" id="PF08735">
    <property type="entry name" value="DUF1786"/>
    <property type="match status" value="1"/>
</dbReference>
<protein>
    <submittedName>
        <fullName evidence="1">Uncharacterized protein, DUF1786 family</fullName>
    </submittedName>
</protein>
<organism evidence="1 2">
    <name type="scientific">Balnearium lithotrophicum</name>
    <dbReference type="NCBI Taxonomy" id="223788"/>
    <lineage>
        <taxon>Bacteria</taxon>
        <taxon>Pseudomonadati</taxon>
        <taxon>Aquificota</taxon>
        <taxon>Aquificia</taxon>
        <taxon>Desulfurobacteriales</taxon>
        <taxon>Desulfurobacteriaceae</taxon>
        <taxon>Balnearium</taxon>
    </lineage>
</organism>
<sequence length="332" mass="37243">MEFLAVDVGKGTQDLVFPLDGEVEENWPKLILPSPTEVLSKRIRNLRRDITVCGCTMGGGPVKKALIEHIKRGYRVRITEKAAKTIRDNLSEVEKFGFEIVNEVQNCDIFLSDLDFNVYERFLSFIEKPLNRIGIACQDHGYKEGQSDRVTRFNYFKTILEKERNPKKLFIKKKTGFFSRFDSIIEQLEERGIEGFVMDSKIAAISGMVDYAEREGIREFVVLDVGNGHTLGASVKSGEVQGIFEHHTKMLNSGKIRKITEKLINGTLTFEEIFNDGGHGALIFSSVNPEKIYVVGPNRSLAKGYGEFAYPLGDAMLYGCAGLISAAKFAFS</sequence>
<dbReference type="AlphaFoldDB" id="A0A521B0L8"/>
<accession>A0A521B0L8</accession>
<dbReference type="RefSeq" id="WP_142933938.1">
    <property type="nucleotide sequence ID" value="NZ_FXTM01000003.1"/>
</dbReference>
<reference evidence="1 2" key="1">
    <citation type="submission" date="2017-05" db="EMBL/GenBank/DDBJ databases">
        <authorList>
            <person name="Varghese N."/>
            <person name="Submissions S."/>
        </authorList>
    </citation>
    <scope>NUCLEOTIDE SEQUENCE [LARGE SCALE GENOMIC DNA]</scope>
    <source>
        <strain evidence="1 2">DSM 16304</strain>
    </source>
</reference>